<gene>
    <name evidence="10" type="ORF">AB1Y20_005061</name>
</gene>
<dbReference type="GO" id="GO:0004888">
    <property type="term" value="F:transmembrane signaling receptor activity"/>
    <property type="evidence" value="ECO:0007669"/>
    <property type="project" value="InterPro"/>
</dbReference>
<feature type="transmembrane region" description="Helical" evidence="7">
    <location>
        <begin position="596"/>
        <end position="616"/>
    </location>
</feature>
<reference evidence="10 11" key="1">
    <citation type="journal article" date="2024" name="Science">
        <title>Giant polyketide synthase enzymes in the biosynthesis of giant marine polyether toxins.</title>
        <authorList>
            <person name="Fallon T.R."/>
            <person name="Shende V.V."/>
            <person name="Wierzbicki I.H."/>
            <person name="Pendleton A.L."/>
            <person name="Watervoot N.F."/>
            <person name="Auber R.P."/>
            <person name="Gonzalez D.J."/>
            <person name="Wisecaver J.H."/>
            <person name="Moore B.S."/>
        </authorList>
    </citation>
    <scope>NUCLEOTIDE SEQUENCE [LARGE SCALE GENOMIC DNA]</scope>
    <source>
        <strain evidence="10 11">12B1</strain>
    </source>
</reference>
<evidence type="ECO:0000256" key="1">
    <source>
        <dbReference type="ARBA" id="ARBA00004141"/>
    </source>
</evidence>
<feature type="compositionally biased region" description="Basic and acidic residues" evidence="6">
    <location>
        <begin position="754"/>
        <end position="771"/>
    </location>
</feature>
<dbReference type="InterPro" id="IPR036719">
    <property type="entry name" value="Neuro-gated_channel_TM_sf"/>
</dbReference>
<dbReference type="InterPro" id="IPR018247">
    <property type="entry name" value="EF_Hand_1_Ca_BS"/>
</dbReference>
<dbReference type="GO" id="GO:0005509">
    <property type="term" value="F:calcium ion binding"/>
    <property type="evidence" value="ECO:0007669"/>
    <property type="project" value="InterPro"/>
</dbReference>
<dbReference type="EMBL" id="JBGBPQ010000013">
    <property type="protein sequence ID" value="KAL1511775.1"/>
    <property type="molecule type" value="Genomic_DNA"/>
</dbReference>
<keyword evidence="11" id="KW-1185">Reference proteome</keyword>
<name>A0AB34J538_PRYPA</name>
<dbReference type="CDD" id="cd00051">
    <property type="entry name" value="EFh"/>
    <property type="match status" value="1"/>
</dbReference>
<comment type="caution">
    <text evidence="10">The sequence shown here is derived from an EMBL/GenBank/DDBJ whole genome shotgun (WGS) entry which is preliminary data.</text>
</comment>
<evidence type="ECO:0000256" key="3">
    <source>
        <dbReference type="ARBA" id="ARBA00022837"/>
    </source>
</evidence>
<evidence type="ECO:0000313" key="11">
    <source>
        <dbReference type="Proteomes" id="UP001515480"/>
    </source>
</evidence>
<dbReference type="AlphaFoldDB" id="A0AB34J538"/>
<dbReference type="Gene3D" id="1.10.238.10">
    <property type="entry name" value="EF-hand"/>
    <property type="match status" value="1"/>
</dbReference>
<feature type="domain" description="EF-hand" evidence="9">
    <location>
        <begin position="441"/>
        <end position="476"/>
    </location>
</feature>
<keyword evidence="2 7" id="KW-0812">Transmembrane</keyword>
<evidence type="ECO:0000256" key="7">
    <source>
        <dbReference type="SAM" id="Phobius"/>
    </source>
</evidence>
<dbReference type="InterPro" id="IPR006201">
    <property type="entry name" value="Neur_channel"/>
</dbReference>
<dbReference type="SUPFAM" id="SSF63712">
    <property type="entry name" value="Nicotinic receptor ligand binding domain-like"/>
    <property type="match status" value="1"/>
</dbReference>
<dbReference type="GO" id="GO:0005230">
    <property type="term" value="F:extracellular ligand-gated monoatomic ion channel activity"/>
    <property type="evidence" value="ECO:0007669"/>
    <property type="project" value="InterPro"/>
</dbReference>
<dbReference type="SMART" id="SM00054">
    <property type="entry name" value="EFh"/>
    <property type="match status" value="2"/>
</dbReference>
<accession>A0AB34J538</accession>
<evidence type="ECO:0000256" key="2">
    <source>
        <dbReference type="ARBA" id="ARBA00022692"/>
    </source>
</evidence>
<evidence type="ECO:0000313" key="10">
    <source>
        <dbReference type="EMBL" id="KAL1511775.1"/>
    </source>
</evidence>
<dbReference type="Pfam" id="PF13499">
    <property type="entry name" value="EF-hand_7"/>
    <property type="match status" value="1"/>
</dbReference>
<feature type="region of interest" description="Disordered" evidence="6">
    <location>
        <begin position="702"/>
        <end position="774"/>
    </location>
</feature>
<protein>
    <recommendedName>
        <fullName evidence="9">EF-hand domain-containing protein</fullName>
    </recommendedName>
</protein>
<evidence type="ECO:0000256" key="4">
    <source>
        <dbReference type="ARBA" id="ARBA00022989"/>
    </source>
</evidence>
<dbReference type="InterPro" id="IPR006202">
    <property type="entry name" value="Neur_chan_lig-bd"/>
</dbReference>
<feature type="compositionally biased region" description="Basic and acidic residues" evidence="6">
    <location>
        <begin position="716"/>
        <end position="734"/>
    </location>
</feature>
<feature type="domain" description="EF-hand" evidence="9">
    <location>
        <begin position="477"/>
        <end position="512"/>
    </location>
</feature>
<dbReference type="InterPro" id="IPR002048">
    <property type="entry name" value="EF_hand_dom"/>
</dbReference>
<keyword evidence="8" id="KW-0732">Signal</keyword>
<organism evidence="10 11">
    <name type="scientific">Prymnesium parvum</name>
    <name type="common">Toxic golden alga</name>
    <dbReference type="NCBI Taxonomy" id="97485"/>
    <lineage>
        <taxon>Eukaryota</taxon>
        <taxon>Haptista</taxon>
        <taxon>Haptophyta</taxon>
        <taxon>Prymnesiophyceae</taxon>
        <taxon>Prymnesiales</taxon>
        <taxon>Prymnesiaceae</taxon>
        <taxon>Prymnesium</taxon>
    </lineage>
</organism>
<evidence type="ECO:0000256" key="8">
    <source>
        <dbReference type="SAM" id="SignalP"/>
    </source>
</evidence>
<feature type="transmembrane region" description="Helical" evidence="7">
    <location>
        <begin position="351"/>
        <end position="371"/>
    </location>
</feature>
<dbReference type="Proteomes" id="UP001515480">
    <property type="component" value="Unassembled WGS sequence"/>
</dbReference>
<feature type="transmembrane region" description="Helical" evidence="7">
    <location>
        <begin position="309"/>
        <end position="331"/>
    </location>
</feature>
<comment type="subcellular location">
    <subcellularLocation>
        <location evidence="1">Membrane</location>
        <topology evidence="1">Multi-pass membrane protein</topology>
    </subcellularLocation>
</comment>
<dbReference type="GO" id="GO:0016020">
    <property type="term" value="C:membrane"/>
    <property type="evidence" value="ECO:0007669"/>
    <property type="project" value="UniProtKB-SubCell"/>
</dbReference>
<feature type="transmembrane region" description="Helical" evidence="7">
    <location>
        <begin position="550"/>
        <end position="569"/>
    </location>
</feature>
<sequence length="799" mass="90517">MTAVRTLCLIALCVESANGTGGERPPNFRKSYGQYSTQLYDHLMEGYNKRMPPVSTRSKNPAADSLFGEGNYSDAGTDVALQVRFFKLETVAITTGSMRIGLWLREWWNDERLAWDPADFGNITEIVMDGPELEEPDIWHPDFRIYNAVGQHREFFDSVSSSVQANGDVFFSRPGMVEMLCKFSGLVAFPYDELSCEFEIGGWTLSGGQQGLFFRTDAQGHPLPFTLANTERTSGASYQEYTIKRVTAELETLFYDCCENSPWPVARYKVYLTRSSAFYKDTIIIPAMLLTIASFGVFFMSFEVGERLSYGITLILAVQVMQGTVSTFVPVSNELLWIDLFNLANLFFSYGALYETILVLFFGFFTDSHLLPAFLRSRRLEILCSHYFGSAKITPEIDKLRIAKRSMAGEYFRNHQAKLQRRRSLSGALPPERFLGFDDAERLVMFERIFFLVDSDSNGYMTEAQVLQLMSYLAMDLSDEEAKREFSRFDQDGNGVIAQSEFIRLCIKLLWRVPLPLLKLSAENYVEASANKKDRNKEYWMIVSKQIDHVARFVFPAAYTFTMLVFFSLDMTDDYENAHTSMFSGFGTIVVQAGKWWQIFLVPCLLFALVLVWLNWKRLKMIKASHKKVKKVLTTVRTRDSVFMKSPPIEAEASNEEEASMMEDPNHESDRTEVMLETQARLVPVLVSANAKIGQPVAVSEARTACSSESEEREDEALRTEVLSRSKPSIHRDGQTVNSADDVGRRLGSNARTLLHESNTESKEPLSKEIDNDIDLPPGIEAMLSKLGSAPAAEVYDRV</sequence>
<evidence type="ECO:0000256" key="6">
    <source>
        <dbReference type="SAM" id="MobiDB-lite"/>
    </source>
</evidence>
<dbReference type="PROSITE" id="PS50222">
    <property type="entry name" value="EF_HAND_2"/>
    <property type="match status" value="2"/>
</dbReference>
<dbReference type="SUPFAM" id="SSF47473">
    <property type="entry name" value="EF-hand"/>
    <property type="match status" value="1"/>
</dbReference>
<dbReference type="Gene3D" id="1.20.58.390">
    <property type="entry name" value="Neurotransmitter-gated ion-channel transmembrane domain"/>
    <property type="match status" value="1"/>
</dbReference>
<dbReference type="PROSITE" id="PS00018">
    <property type="entry name" value="EF_HAND_1"/>
    <property type="match status" value="1"/>
</dbReference>
<feature type="chain" id="PRO_5044243119" description="EF-hand domain-containing protein" evidence="8">
    <location>
        <begin position="20"/>
        <end position="799"/>
    </location>
</feature>
<dbReference type="SUPFAM" id="SSF90112">
    <property type="entry name" value="Neurotransmitter-gated ion-channel transmembrane pore"/>
    <property type="match status" value="1"/>
</dbReference>
<dbReference type="InterPro" id="IPR036734">
    <property type="entry name" value="Neur_chan_lig-bd_sf"/>
</dbReference>
<dbReference type="InterPro" id="IPR038050">
    <property type="entry name" value="Neuro_actylchol_rec"/>
</dbReference>
<dbReference type="PANTHER" id="PTHR18945">
    <property type="entry name" value="NEUROTRANSMITTER GATED ION CHANNEL"/>
    <property type="match status" value="1"/>
</dbReference>
<dbReference type="InterPro" id="IPR011992">
    <property type="entry name" value="EF-hand-dom_pair"/>
</dbReference>
<keyword evidence="5 7" id="KW-0472">Membrane</keyword>
<evidence type="ECO:0000259" key="9">
    <source>
        <dbReference type="PROSITE" id="PS50222"/>
    </source>
</evidence>
<dbReference type="CDD" id="cd18989">
    <property type="entry name" value="LGIC_ECD_cation"/>
    <property type="match status" value="1"/>
</dbReference>
<feature type="signal peptide" evidence="8">
    <location>
        <begin position="1"/>
        <end position="19"/>
    </location>
</feature>
<dbReference type="Pfam" id="PF02931">
    <property type="entry name" value="Neur_chan_LBD"/>
    <property type="match status" value="1"/>
</dbReference>
<keyword evidence="3" id="KW-0106">Calcium</keyword>
<evidence type="ECO:0000256" key="5">
    <source>
        <dbReference type="ARBA" id="ARBA00023136"/>
    </source>
</evidence>
<keyword evidence="4 7" id="KW-1133">Transmembrane helix</keyword>
<dbReference type="Gene3D" id="2.70.170.10">
    <property type="entry name" value="Neurotransmitter-gated ion-channel ligand-binding domain"/>
    <property type="match status" value="1"/>
</dbReference>
<feature type="transmembrane region" description="Helical" evidence="7">
    <location>
        <begin position="283"/>
        <end position="302"/>
    </location>
</feature>
<proteinExistence type="predicted"/>